<evidence type="ECO:0000256" key="1">
    <source>
        <dbReference type="SAM" id="Phobius"/>
    </source>
</evidence>
<dbReference type="InterPro" id="IPR025327">
    <property type="entry name" value="DUF4233"/>
</dbReference>
<reference evidence="2 3" key="1">
    <citation type="submission" date="2018-07" db="EMBL/GenBank/DDBJ databases">
        <title>Complete genome sequencing of Ornithinimicrobium sp. AMA3305.</title>
        <authorList>
            <person name="Bae J.-W."/>
        </authorList>
    </citation>
    <scope>NUCLEOTIDE SEQUENCE [LARGE SCALE GENOMIC DNA]</scope>
    <source>
        <strain evidence="2 3">AMA3305</strain>
    </source>
</reference>
<feature type="transmembrane region" description="Helical" evidence="1">
    <location>
        <begin position="55"/>
        <end position="75"/>
    </location>
</feature>
<dbReference type="RefSeq" id="WP_114927657.1">
    <property type="nucleotide sequence ID" value="NZ_CP031229.1"/>
</dbReference>
<feature type="transmembrane region" description="Helical" evidence="1">
    <location>
        <begin position="20"/>
        <end position="43"/>
    </location>
</feature>
<keyword evidence="1" id="KW-0472">Membrane</keyword>
<dbReference type="EMBL" id="CP031229">
    <property type="protein sequence ID" value="AXH95892.1"/>
    <property type="molecule type" value="Genomic_DNA"/>
</dbReference>
<accession>A0A345NLI4</accession>
<evidence type="ECO:0000313" key="2">
    <source>
        <dbReference type="EMBL" id="AXH95892.1"/>
    </source>
</evidence>
<dbReference type="Proteomes" id="UP000253790">
    <property type="component" value="Chromosome"/>
</dbReference>
<organism evidence="2 3">
    <name type="scientific">Ornithinimicrobium avium</name>
    <dbReference type="NCBI Taxonomy" id="2283195"/>
    <lineage>
        <taxon>Bacteria</taxon>
        <taxon>Bacillati</taxon>
        <taxon>Actinomycetota</taxon>
        <taxon>Actinomycetes</taxon>
        <taxon>Micrococcales</taxon>
        <taxon>Ornithinimicrobiaceae</taxon>
        <taxon>Ornithinimicrobium</taxon>
    </lineage>
</organism>
<name>A0A345NLI4_9MICO</name>
<feature type="transmembrane region" description="Helical" evidence="1">
    <location>
        <begin position="81"/>
        <end position="114"/>
    </location>
</feature>
<dbReference type="Pfam" id="PF14017">
    <property type="entry name" value="DUF4233"/>
    <property type="match status" value="1"/>
</dbReference>
<keyword evidence="1" id="KW-0812">Transmembrane</keyword>
<dbReference type="AlphaFoldDB" id="A0A345NLI4"/>
<dbReference type="KEGG" id="orn:DV701_06905"/>
<keyword evidence="1" id="KW-1133">Transmembrane helix</keyword>
<gene>
    <name evidence="2" type="ORF">DV701_06905</name>
</gene>
<protein>
    <submittedName>
        <fullName evidence="2">DUF4233 domain-containing protein</fullName>
    </submittedName>
</protein>
<dbReference type="OrthoDB" id="3267755at2"/>
<evidence type="ECO:0000313" key="3">
    <source>
        <dbReference type="Proteomes" id="UP000253790"/>
    </source>
</evidence>
<keyword evidence="3" id="KW-1185">Reference proteome</keyword>
<proteinExistence type="predicted"/>
<sequence length="134" mass="13886">MTSSTHPDVLRPPARPGPTTRRLCGAALVAQALSVFLGSLVAWRLASTLDSGSGTTLLLAGVGLAVLCLVTVGALRTSAGIWLGWLCQVLTLASAFLLPAMLVVGLIFAVLWWVCLSNGLRIDADKARFAAEAG</sequence>